<dbReference type="Proteomes" id="UP000078046">
    <property type="component" value="Unassembled WGS sequence"/>
</dbReference>
<evidence type="ECO:0000313" key="2">
    <source>
        <dbReference type="Proteomes" id="UP000078046"/>
    </source>
</evidence>
<dbReference type="AlphaFoldDB" id="A0A177AW34"/>
<proteinExistence type="predicted"/>
<sequence length="216" mass="25589">MEKNVTNEFELKYGEYVESENENTDNYNPDIDVLKKYISPYRLQEYKQILRKKISNNHSVGNIKKWYNGLINIYLPKIVYNHTCPIYYKIFKSNKNKIISFKSYYCTESKCYKKFQIFAIKETNLLLIVSDKSCKCDSYNKTQLWEISKSEYTIEELVNHNGKCQQIRPTGHVNISKCIQSKYDKDENKTFAECGAFSLTKNFIKILMCYTILIII</sequence>
<comment type="caution">
    <text evidence="1">The sequence shown here is derived from an EMBL/GenBank/DDBJ whole genome shotgun (WGS) entry which is preliminary data.</text>
</comment>
<evidence type="ECO:0000313" key="1">
    <source>
        <dbReference type="EMBL" id="OAF66195.1"/>
    </source>
</evidence>
<accession>A0A177AW34</accession>
<keyword evidence="2" id="KW-1185">Reference proteome</keyword>
<organism evidence="1 2">
    <name type="scientific">Intoshia linei</name>
    <dbReference type="NCBI Taxonomy" id="1819745"/>
    <lineage>
        <taxon>Eukaryota</taxon>
        <taxon>Metazoa</taxon>
        <taxon>Spiralia</taxon>
        <taxon>Lophotrochozoa</taxon>
        <taxon>Mesozoa</taxon>
        <taxon>Orthonectida</taxon>
        <taxon>Rhopaluridae</taxon>
        <taxon>Intoshia</taxon>
    </lineage>
</organism>
<dbReference type="EMBL" id="LWCA01001007">
    <property type="protein sequence ID" value="OAF66195.1"/>
    <property type="molecule type" value="Genomic_DNA"/>
</dbReference>
<gene>
    <name evidence="1" type="ORF">A3Q56_06086</name>
</gene>
<reference evidence="1 2" key="1">
    <citation type="submission" date="2016-04" db="EMBL/GenBank/DDBJ databases">
        <title>The genome of Intoshia linei affirms orthonectids as highly simplified spiralians.</title>
        <authorList>
            <person name="Mikhailov K.V."/>
            <person name="Slusarev G.S."/>
            <person name="Nikitin M.A."/>
            <person name="Logacheva M.D."/>
            <person name="Penin A."/>
            <person name="Aleoshin V."/>
            <person name="Panchin Y.V."/>
        </authorList>
    </citation>
    <scope>NUCLEOTIDE SEQUENCE [LARGE SCALE GENOMIC DNA]</scope>
    <source>
        <strain evidence="1">Intl2013</strain>
        <tissue evidence="1">Whole animal</tissue>
    </source>
</reference>
<protein>
    <submittedName>
        <fullName evidence="1">Uncharacterized protein</fullName>
    </submittedName>
</protein>
<name>A0A177AW34_9BILA</name>